<accession>A0A6J1BYH4</accession>
<evidence type="ECO:0000256" key="5">
    <source>
        <dbReference type="SAM" id="SignalP"/>
    </source>
</evidence>
<evidence type="ECO:0000256" key="1">
    <source>
        <dbReference type="ARBA" id="ARBA00004140"/>
    </source>
</evidence>
<comment type="subunit">
    <text evidence="3">Component of a prohibitin multimeric complex in mitochondrial membranes.</text>
</comment>
<feature type="domain" description="Band 7" evidence="6">
    <location>
        <begin position="31"/>
        <end position="183"/>
    </location>
</feature>
<dbReference type="AlphaFoldDB" id="A0A6J1BYH4"/>
<dbReference type="GO" id="GO:0005743">
    <property type="term" value="C:mitochondrial inner membrane"/>
    <property type="evidence" value="ECO:0007669"/>
    <property type="project" value="UniProtKB-SubCell"/>
</dbReference>
<dbReference type="GeneID" id="111006615"/>
<gene>
    <name evidence="8" type="primary">LOC111006615</name>
</gene>
<feature type="signal peptide" evidence="5">
    <location>
        <begin position="1"/>
        <end position="25"/>
    </location>
</feature>
<dbReference type="RefSeq" id="XP_022134329.1">
    <property type="nucleotide sequence ID" value="XM_022278637.1"/>
</dbReference>
<dbReference type="KEGG" id="mcha:111006615"/>
<dbReference type="PRINTS" id="PR00679">
    <property type="entry name" value="PROHIBITIN"/>
</dbReference>
<dbReference type="CDD" id="cd03401">
    <property type="entry name" value="SPFH_prohibitin"/>
    <property type="match status" value="1"/>
</dbReference>
<feature type="chain" id="PRO_5026821302" description="Prohibitin" evidence="5">
    <location>
        <begin position="26"/>
        <end position="184"/>
    </location>
</feature>
<comment type="subcellular location">
    <subcellularLocation>
        <location evidence="1">Mitochondrion inner membrane</location>
        <topology evidence="1">Single-pass type II membrane protein</topology>
    </subcellularLocation>
</comment>
<proteinExistence type="inferred from homology"/>
<evidence type="ECO:0000313" key="8">
    <source>
        <dbReference type="RefSeq" id="XP_022134329.1"/>
    </source>
</evidence>
<evidence type="ECO:0000256" key="4">
    <source>
        <dbReference type="RuleBase" id="RU366048"/>
    </source>
</evidence>
<sequence>MGSSRAAVSFLTKLAASFAFGAAGAASIINTSTYTVGCGERAIILNRFGGVMKESLGEGTHFVIPWRQKPIISDVAARTHSFAPVSQTRDLQWVNLRISMQSRPDASRLPDIYKTIGISYGENVIAPCIRDEVQDVVGQLHADELLSHWVRVSAVLRERLISRAKEDFNILLDDQEKYIEFGVP</sequence>
<dbReference type="PANTHER" id="PTHR23222:SF0">
    <property type="entry name" value="PROHIBITIN 1"/>
    <property type="match status" value="1"/>
</dbReference>
<evidence type="ECO:0000313" key="7">
    <source>
        <dbReference type="Proteomes" id="UP000504603"/>
    </source>
</evidence>
<keyword evidence="5" id="KW-0732">Signal</keyword>
<dbReference type="Pfam" id="PF01145">
    <property type="entry name" value="Band_7"/>
    <property type="match status" value="1"/>
</dbReference>
<dbReference type="OrthoDB" id="275637at2759"/>
<protein>
    <recommendedName>
        <fullName evidence="4">Prohibitin</fullName>
    </recommendedName>
</protein>
<dbReference type="GO" id="GO:0007005">
    <property type="term" value="P:mitochondrion organization"/>
    <property type="evidence" value="ECO:0007669"/>
    <property type="project" value="TreeGrafter"/>
</dbReference>
<keyword evidence="4" id="KW-0496">Mitochondrion</keyword>
<dbReference type="PANTHER" id="PTHR23222">
    <property type="entry name" value="PROHIBITIN"/>
    <property type="match status" value="1"/>
</dbReference>
<evidence type="ECO:0000259" key="6">
    <source>
        <dbReference type="SMART" id="SM00244"/>
    </source>
</evidence>
<dbReference type="InterPro" id="IPR000163">
    <property type="entry name" value="Prohibitin"/>
</dbReference>
<evidence type="ECO:0000256" key="2">
    <source>
        <dbReference type="ARBA" id="ARBA00009658"/>
    </source>
</evidence>
<keyword evidence="4" id="KW-0472">Membrane</keyword>
<keyword evidence="4" id="KW-0999">Mitochondrion inner membrane</keyword>
<comment type="similarity">
    <text evidence="2 4">Belongs to the prohibitin family.</text>
</comment>
<reference evidence="8" key="1">
    <citation type="submission" date="2025-08" db="UniProtKB">
        <authorList>
            <consortium name="RefSeq"/>
        </authorList>
    </citation>
    <scope>IDENTIFICATION</scope>
    <source>
        <strain evidence="8">OHB3-1</strain>
    </source>
</reference>
<dbReference type="SMART" id="SM00244">
    <property type="entry name" value="PHB"/>
    <property type="match status" value="1"/>
</dbReference>
<dbReference type="InterPro" id="IPR001107">
    <property type="entry name" value="Band_7"/>
</dbReference>
<name>A0A6J1BYH4_MOMCH</name>
<keyword evidence="7" id="KW-1185">Reference proteome</keyword>
<dbReference type="Proteomes" id="UP000504603">
    <property type="component" value="Unplaced"/>
</dbReference>
<evidence type="ECO:0000256" key="3">
    <source>
        <dbReference type="ARBA" id="ARBA00011786"/>
    </source>
</evidence>
<organism evidence="7 8">
    <name type="scientific">Momordica charantia</name>
    <name type="common">Bitter gourd</name>
    <name type="synonym">Balsam pear</name>
    <dbReference type="NCBI Taxonomy" id="3673"/>
    <lineage>
        <taxon>Eukaryota</taxon>
        <taxon>Viridiplantae</taxon>
        <taxon>Streptophyta</taxon>
        <taxon>Embryophyta</taxon>
        <taxon>Tracheophyta</taxon>
        <taxon>Spermatophyta</taxon>
        <taxon>Magnoliopsida</taxon>
        <taxon>eudicotyledons</taxon>
        <taxon>Gunneridae</taxon>
        <taxon>Pentapetalae</taxon>
        <taxon>rosids</taxon>
        <taxon>fabids</taxon>
        <taxon>Cucurbitales</taxon>
        <taxon>Cucurbitaceae</taxon>
        <taxon>Momordiceae</taxon>
        <taxon>Momordica</taxon>
    </lineage>
</organism>